<sequence length="86" mass="9781">MEDKADHEREDIGQPANDNSGREHANVEDADIAPWRRVDRVVLSIARLIGRQIARQEFEAVRAANDNDRPARTTEGCREQGKQEQT</sequence>
<keyword evidence="3" id="KW-1185">Reference proteome</keyword>
<reference evidence="2 3" key="1">
    <citation type="submission" date="2018-07" db="EMBL/GenBank/DDBJ databases">
        <title>Genome sequence of Nitratireductor thuwali#1536.</title>
        <authorList>
            <person name="Michoud G."/>
            <person name="Merlino G."/>
            <person name="Sefrji F.O."/>
            <person name="Daffonchio D."/>
        </authorList>
    </citation>
    <scope>NUCLEOTIDE SEQUENCE [LARGE SCALE GENOMIC DNA]</scope>
    <source>
        <strain evidence="3">Nit1536</strain>
    </source>
</reference>
<evidence type="ECO:0000313" key="2">
    <source>
        <dbReference type="EMBL" id="UUP17071.1"/>
    </source>
</evidence>
<protein>
    <submittedName>
        <fullName evidence="2">Uncharacterized protein</fullName>
    </submittedName>
</protein>
<dbReference type="Proteomes" id="UP001342418">
    <property type="component" value="Chromosome"/>
</dbReference>
<proteinExistence type="predicted"/>
<dbReference type="EMBL" id="CP030941">
    <property type="protein sequence ID" value="UUP17071.1"/>
    <property type="molecule type" value="Genomic_DNA"/>
</dbReference>
<evidence type="ECO:0000313" key="3">
    <source>
        <dbReference type="Proteomes" id="UP001342418"/>
    </source>
</evidence>
<gene>
    <name evidence="2" type="ORF">NTH_01522</name>
</gene>
<feature type="region of interest" description="Disordered" evidence="1">
    <location>
        <begin position="61"/>
        <end position="86"/>
    </location>
</feature>
<name>A0ABY5MIN4_9HYPH</name>
<organism evidence="2 3">
    <name type="scientific">Nitratireductor thuwali</name>
    <dbReference type="NCBI Taxonomy" id="2267699"/>
    <lineage>
        <taxon>Bacteria</taxon>
        <taxon>Pseudomonadati</taxon>
        <taxon>Pseudomonadota</taxon>
        <taxon>Alphaproteobacteria</taxon>
        <taxon>Hyphomicrobiales</taxon>
        <taxon>Phyllobacteriaceae</taxon>
        <taxon>Nitratireductor</taxon>
    </lineage>
</organism>
<accession>A0ABY5MIN4</accession>
<feature type="region of interest" description="Disordered" evidence="1">
    <location>
        <begin position="1"/>
        <end position="33"/>
    </location>
</feature>
<dbReference type="RefSeq" id="WP_338529439.1">
    <property type="nucleotide sequence ID" value="NZ_CP030941.1"/>
</dbReference>
<evidence type="ECO:0000256" key="1">
    <source>
        <dbReference type="SAM" id="MobiDB-lite"/>
    </source>
</evidence>
<feature type="compositionally biased region" description="Basic and acidic residues" evidence="1">
    <location>
        <begin position="1"/>
        <end position="12"/>
    </location>
</feature>